<accession>A0ABW4VXH5</accession>
<name>A0ABW4VXH5_9BACI</name>
<protein>
    <submittedName>
        <fullName evidence="1">Uncharacterized protein</fullName>
    </submittedName>
</protein>
<reference evidence="2" key="1">
    <citation type="journal article" date="2019" name="Int. J. Syst. Evol. Microbiol.">
        <title>The Global Catalogue of Microorganisms (GCM) 10K type strain sequencing project: providing services to taxonomists for standard genome sequencing and annotation.</title>
        <authorList>
            <consortium name="The Broad Institute Genomics Platform"/>
            <consortium name="The Broad Institute Genome Sequencing Center for Infectious Disease"/>
            <person name="Wu L."/>
            <person name="Ma J."/>
        </authorList>
    </citation>
    <scope>NUCLEOTIDE SEQUENCE [LARGE SCALE GENOMIC DNA]</scope>
    <source>
        <strain evidence="2">R28</strain>
    </source>
</reference>
<organism evidence="1 2">
    <name type="scientific">Ornithinibacillus salinisoli</name>
    <dbReference type="NCBI Taxonomy" id="1848459"/>
    <lineage>
        <taxon>Bacteria</taxon>
        <taxon>Bacillati</taxon>
        <taxon>Bacillota</taxon>
        <taxon>Bacilli</taxon>
        <taxon>Bacillales</taxon>
        <taxon>Bacillaceae</taxon>
        <taxon>Ornithinibacillus</taxon>
    </lineage>
</organism>
<evidence type="ECO:0000313" key="2">
    <source>
        <dbReference type="Proteomes" id="UP001597383"/>
    </source>
</evidence>
<sequence>MRKRYIVSALGIAGVAGMLIGNKNVRRNNFMKQESNATIVNAGIPDQVSSENEAQLDNAKMVSEGSSYGVNYFNDTQQHDSVENNE</sequence>
<gene>
    <name evidence="1" type="ORF">ACFSJF_06840</name>
</gene>
<proteinExistence type="predicted"/>
<evidence type="ECO:0000313" key="1">
    <source>
        <dbReference type="EMBL" id="MFD2043972.1"/>
    </source>
</evidence>
<dbReference type="RefSeq" id="WP_377555550.1">
    <property type="nucleotide sequence ID" value="NZ_JBHUHQ010000013.1"/>
</dbReference>
<dbReference type="Proteomes" id="UP001597383">
    <property type="component" value="Unassembled WGS sequence"/>
</dbReference>
<dbReference type="EMBL" id="JBHUHQ010000013">
    <property type="protein sequence ID" value="MFD2043972.1"/>
    <property type="molecule type" value="Genomic_DNA"/>
</dbReference>
<keyword evidence="2" id="KW-1185">Reference proteome</keyword>
<comment type="caution">
    <text evidence="1">The sequence shown here is derived from an EMBL/GenBank/DDBJ whole genome shotgun (WGS) entry which is preliminary data.</text>
</comment>